<protein>
    <submittedName>
        <fullName evidence="2">HDIG domain-containing protein</fullName>
    </submittedName>
</protein>
<dbReference type="CDD" id="cd00077">
    <property type="entry name" value="HDc"/>
    <property type="match status" value="1"/>
</dbReference>
<name>A0A1G6HJT2_9FIRM</name>
<reference evidence="3" key="1">
    <citation type="submission" date="2016-10" db="EMBL/GenBank/DDBJ databases">
        <authorList>
            <person name="Varghese N."/>
            <person name="Submissions S."/>
        </authorList>
    </citation>
    <scope>NUCLEOTIDE SEQUENCE [LARGE SCALE GENOMIC DNA]</scope>
    <source>
        <strain evidence="3">DSM 11005</strain>
    </source>
</reference>
<dbReference type="SUPFAM" id="SSF109604">
    <property type="entry name" value="HD-domain/PDEase-like"/>
    <property type="match status" value="1"/>
</dbReference>
<accession>A0A1G6HJT2</accession>
<dbReference type="Proteomes" id="UP000198943">
    <property type="component" value="Unassembled WGS sequence"/>
</dbReference>
<dbReference type="InterPro" id="IPR006675">
    <property type="entry name" value="HDIG_dom"/>
</dbReference>
<dbReference type="SMART" id="SM00471">
    <property type="entry name" value="HDc"/>
    <property type="match status" value="1"/>
</dbReference>
<dbReference type="Gene3D" id="1.10.3210.10">
    <property type="entry name" value="Hypothetical protein af1432"/>
    <property type="match status" value="1"/>
</dbReference>
<gene>
    <name evidence="2" type="ORF">SAMN04487864_10116</name>
</gene>
<organism evidence="2 3">
    <name type="scientific">Succiniclasticum ruminis</name>
    <dbReference type="NCBI Taxonomy" id="40841"/>
    <lineage>
        <taxon>Bacteria</taxon>
        <taxon>Bacillati</taxon>
        <taxon>Bacillota</taxon>
        <taxon>Negativicutes</taxon>
        <taxon>Acidaminococcales</taxon>
        <taxon>Acidaminococcaceae</taxon>
        <taxon>Succiniclasticum</taxon>
    </lineage>
</organism>
<evidence type="ECO:0000313" key="2">
    <source>
        <dbReference type="EMBL" id="SDB94519.1"/>
    </source>
</evidence>
<keyword evidence="3" id="KW-1185">Reference proteome</keyword>
<proteinExistence type="predicted"/>
<evidence type="ECO:0000259" key="1">
    <source>
        <dbReference type="SMART" id="SM00471"/>
    </source>
</evidence>
<dbReference type="AlphaFoldDB" id="A0A1G6HJT2"/>
<feature type="domain" description="HD/PDEase" evidence="1">
    <location>
        <begin position="36"/>
        <end position="175"/>
    </location>
</feature>
<dbReference type="OrthoDB" id="9797344at2"/>
<dbReference type="InterPro" id="IPR006674">
    <property type="entry name" value="HD_domain"/>
</dbReference>
<dbReference type="InterPro" id="IPR003607">
    <property type="entry name" value="HD/PDEase_dom"/>
</dbReference>
<dbReference type="Pfam" id="PF01966">
    <property type="entry name" value="HD"/>
    <property type="match status" value="1"/>
</dbReference>
<sequence>MTQVGFIMNNTFAINRAEAEKSFHDYTAAYDLDDAKVALKVEHTFRVAGLCDVISDSLGMTGYDKDLAWLLGMLHDIGRFEQVRRYHTFRDALSVNHAELSADILFREGLIKNFIKVEDDPAESDDYLLTEKAIRLHNVFQLPDDLTERELRFATILRDADKLDILRVNVETPRSTIYNVPDEIFLDSEITDEVYEAILQCQNLFRNMMKTPADLMLGHVSFVFGLVYPVSVRLMREQGYLETVLQFPSRNPRTRQRFAEIRRVVHDYMEKRLFGVLF</sequence>
<evidence type="ECO:0000313" key="3">
    <source>
        <dbReference type="Proteomes" id="UP000198943"/>
    </source>
</evidence>
<dbReference type="EMBL" id="FMYW01000001">
    <property type="protein sequence ID" value="SDB94519.1"/>
    <property type="molecule type" value="Genomic_DNA"/>
</dbReference>
<dbReference type="NCBIfam" id="TIGR00277">
    <property type="entry name" value="HDIG"/>
    <property type="match status" value="1"/>
</dbReference>